<dbReference type="Pfam" id="PF21113">
    <property type="entry name" value="LarA_C"/>
    <property type="match status" value="1"/>
</dbReference>
<dbReference type="EMBL" id="FRAR01000009">
    <property type="protein sequence ID" value="SHK23888.1"/>
    <property type="molecule type" value="Genomic_DNA"/>
</dbReference>
<name>A0A1M6QUW0_9FIRM</name>
<accession>A0A1M6QUW0</accession>
<dbReference type="AlphaFoldDB" id="A0A1M6QUW0"/>
<proteinExistence type="predicted"/>
<dbReference type="Gene3D" id="3.90.226.30">
    <property type="match status" value="1"/>
</dbReference>
<keyword evidence="4" id="KW-1185">Reference proteome</keyword>
<dbReference type="GO" id="GO:0050043">
    <property type="term" value="F:lactate racemase activity"/>
    <property type="evidence" value="ECO:0007669"/>
    <property type="project" value="InterPro"/>
</dbReference>
<dbReference type="InterPro" id="IPR018657">
    <property type="entry name" value="LarA-like_N"/>
</dbReference>
<evidence type="ECO:0000313" key="3">
    <source>
        <dbReference type="EMBL" id="SHK23888.1"/>
    </source>
</evidence>
<dbReference type="InterPro" id="IPR043166">
    <property type="entry name" value="LarA-like_C"/>
</dbReference>
<dbReference type="InterPro" id="IPR048520">
    <property type="entry name" value="LarA_C"/>
</dbReference>
<dbReference type="PANTHER" id="PTHR33171">
    <property type="entry name" value="LAR_N DOMAIN-CONTAINING PROTEIN"/>
    <property type="match status" value="1"/>
</dbReference>
<dbReference type="Pfam" id="PF09861">
    <property type="entry name" value="Lar_N"/>
    <property type="match status" value="1"/>
</dbReference>
<dbReference type="RefSeq" id="WP_072911842.1">
    <property type="nucleotide sequence ID" value="NZ_FRAR01000009.1"/>
</dbReference>
<evidence type="ECO:0000259" key="1">
    <source>
        <dbReference type="Pfam" id="PF09861"/>
    </source>
</evidence>
<feature type="domain" description="LarA-like N-terminal" evidence="1">
    <location>
        <begin position="7"/>
        <end position="200"/>
    </location>
</feature>
<dbReference type="OrthoDB" id="9770545at2"/>
<evidence type="ECO:0000313" key="4">
    <source>
        <dbReference type="Proteomes" id="UP000183997"/>
    </source>
</evidence>
<reference evidence="4" key="1">
    <citation type="submission" date="2016-11" db="EMBL/GenBank/DDBJ databases">
        <authorList>
            <person name="Varghese N."/>
            <person name="Submissions S."/>
        </authorList>
    </citation>
    <scope>NUCLEOTIDE SEQUENCE [LARGE SCALE GENOMIC DNA]</scope>
    <source>
        <strain evidence="4">DSM 10349</strain>
    </source>
</reference>
<dbReference type="PANTHER" id="PTHR33171:SF17">
    <property type="entry name" value="LARA-LIKE N-TERMINAL DOMAIN-CONTAINING PROTEIN"/>
    <property type="match status" value="1"/>
</dbReference>
<dbReference type="NCBIfam" id="NF033504">
    <property type="entry name" value="Ni_dep_LarA"/>
    <property type="match status" value="1"/>
</dbReference>
<dbReference type="InterPro" id="IPR047926">
    <property type="entry name" value="Ni_dep_LarA"/>
</dbReference>
<gene>
    <name evidence="3" type="ORF">SAMN02745123_01213</name>
</gene>
<sequence length="424" mass="46379">MQFLVPYGKEQLIINLKEENVADYINPTISSTVHSKGVIERSLSNPIKSLTLQELVQQKRKGSVIILVTDVSRPIPYQELLPPVIQELKKGGISGEELKFIIATGAHRPNKAAENREVFGSLVDQYFFENHNCDTNLKVLGNLTGGVELQINADVAAAGLLIITSCIMPHNLAGFSGGPKMILPGVAGRKTIEENHSLMKHIQVGPGKVRNNPISQQMLEALQLSGVDFSINVILNSQNQITQSFAGHPEAAWRAGCESCRQLYQLPLPEPAEVVIVGGGGYPRDANLYQAVKALVNGGRFLREGGTIVLLAKCQEGMGEPLFEEWMLAAKNPAEIVERFEAKGFRLGAHKAYVLCKILQRKEVILVSELAATDQQVPLLKNVRNWESAAKLLIQKHGPDYRALILPLAGLVFPLSGQEIPSNK</sequence>
<evidence type="ECO:0000259" key="2">
    <source>
        <dbReference type="Pfam" id="PF21113"/>
    </source>
</evidence>
<dbReference type="InterPro" id="IPR048068">
    <property type="entry name" value="LarA-like"/>
</dbReference>
<dbReference type="Gene3D" id="3.40.50.11440">
    <property type="match status" value="1"/>
</dbReference>
<dbReference type="STRING" id="1121421.SAMN02745123_01213"/>
<dbReference type="Proteomes" id="UP000183997">
    <property type="component" value="Unassembled WGS sequence"/>
</dbReference>
<feature type="domain" description="Lactate racemase C-terminal" evidence="2">
    <location>
        <begin position="271"/>
        <end position="398"/>
    </location>
</feature>
<protein>
    <submittedName>
        <fullName evidence="3">Nickel-dependent lactate racemase</fullName>
    </submittedName>
</protein>
<organism evidence="3 4">
    <name type="scientific">Desulforamulus aeronauticus DSM 10349</name>
    <dbReference type="NCBI Taxonomy" id="1121421"/>
    <lineage>
        <taxon>Bacteria</taxon>
        <taxon>Bacillati</taxon>
        <taxon>Bacillota</taxon>
        <taxon>Clostridia</taxon>
        <taxon>Eubacteriales</taxon>
        <taxon>Peptococcaceae</taxon>
        <taxon>Desulforamulus</taxon>
    </lineage>
</organism>